<gene>
    <name evidence="4" type="ORF">D4T97_016700</name>
</gene>
<dbReference type="InterPro" id="IPR011991">
    <property type="entry name" value="ArsR-like_HTH"/>
</dbReference>
<evidence type="ECO:0000259" key="3">
    <source>
        <dbReference type="SMART" id="SM00418"/>
    </source>
</evidence>
<evidence type="ECO:0000313" key="5">
    <source>
        <dbReference type="Proteomes" id="UP000287156"/>
    </source>
</evidence>
<dbReference type="InterPro" id="IPR036390">
    <property type="entry name" value="WH_DNA-bd_sf"/>
</dbReference>
<dbReference type="CDD" id="cd00090">
    <property type="entry name" value="HTH_ARSR"/>
    <property type="match status" value="1"/>
</dbReference>
<dbReference type="OrthoDB" id="1691727at2"/>
<dbReference type="SUPFAM" id="SSF46785">
    <property type="entry name" value="Winged helix' DNA-binding domain"/>
    <property type="match status" value="1"/>
</dbReference>
<evidence type="ECO:0000256" key="2">
    <source>
        <dbReference type="SAM" id="Coils"/>
    </source>
</evidence>
<sequence>MLQTYQIENLDQVKAIADPLRIQILWETFDEAKTGKMIGDILNMPASKIHYHLRELEKNGLVVVERTEEKNGIVQKFYRPIARRLYVKSGLISPEVTGDFHSAVLESYFLPLKKVTEHLETIDVSVMKGSSMAEADFRKLKLSEEQTKKVKEKLDELQEMLDEFEQKQPDSGTEYVFQYEVFPYRKR</sequence>
<dbReference type="RefSeq" id="WP_126051903.1">
    <property type="nucleotide sequence ID" value="NZ_QYTV02000009.1"/>
</dbReference>
<dbReference type="AlphaFoldDB" id="A0A429XVH9"/>
<evidence type="ECO:0000313" key="4">
    <source>
        <dbReference type="EMBL" id="RST72276.1"/>
    </source>
</evidence>
<dbReference type="Proteomes" id="UP000287156">
    <property type="component" value="Unassembled WGS sequence"/>
</dbReference>
<dbReference type="PANTHER" id="PTHR38600:SF2">
    <property type="entry name" value="SLL0088 PROTEIN"/>
    <property type="match status" value="1"/>
</dbReference>
<dbReference type="EMBL" id="QYTV02000009">
    <property type="protein sequence ID" value="RST72276.1"/>
    <property type="molecule type" value="Genomic_DNA"/>
</dbReference>
<dbReference type="SMART" id="SM00418">
    <property type="entry name" value="HTH_ARSR"/>
    <property type="match status" value="1"/>
</dbReference>
<dbReference type="Pfam" id="PF12840">
    <property type="entry name" value="HTH_20"/>
    <property type="match status" value="1"/>
</dbReference>
<dbReference type="Gene3D" id="1.10.10.10">
    <property type="entry name" value="Winged helix-like DNA-binding domain superfamily/Winged helix DNA-binding domain"/>
    <property type="match status" value="1"/>
</dbReference>
<dbReference type="GO" id="GO:0003677">
    <property type="term" value="F:DNA binding"/>
    <property type="evidence" value="ECO:0007669"/>
    <property type="project" value="UniProtKB-KW"/>
</dbReference>
<feature type="domain" description="HTH arsR-type" evidence="3">
    <location>
        <begin position="11"/>
        <end position="106"/>
    </location>
</feature>
<evidence type="ECO:0000256" key="1">
    <source>
        <dbReference type="ARBA" id="ARBA00023125"/>
    </source>
</evidence>
<accession>A0A429XVH9</accession>
<dbReference type="PANTHER" id="PTHR38600">
    <property type="entry name" value="TRANSCRIPTIONAL REGULATORY PROTEIN"/>
    <property type="match status" value="1"/>
</dbReference>
<keyword evidence="5" id="KW-1185">Reference proteome</keyword>
<name>A0A429XVH9_9BACI</name>
<keyword evidence="2" id="KW-0175">Coiled coil</keyword>
<organism evidence="4 5">
    <name type="scientific">Siminovitchia acidinfaciens</name>
    <dbReference type="NCBI Taxonomy" id="2321395"/>
    <lineage>
        <taxon>Bacteria</taxon>
        <taxon>Bacillati</taxon>
        <taxon>Bacillota</taxon>
        <taxon>Bacilli</taxon>
        <taxon>Bacillales</taxon>
        <taxon>Bacillaceae</taxon>
        <taxon>Siminovitchia</taxon>
    </lineage>
</organism>
<protein>
    <submittedName>
        <fullName evidence="4">ArsR family transcriptional regulator</fullName>
    </submittedName>
</protein>
<dbReference type="InterPro" id="IPR036388">
    <property type="entry name" value="WH-like_DNA-bd_sf"/>
</dbReference>
<reference evidence="4" key="1">
    <citation type="submission" date="2018-12" db="EMBL/GenBank/DDBJ databases">
        <authorList>
            <person name="Sun L."/>
            <person name="Chen Z."/>
        </authorList>
    </citation>
    <scope>NUCLEOTIDE SEQUENCE [LARGE SCALE GENOMIC DNA]</scope>
    <source>
        <strain evidence="4">3-2-2</strain>
    </source>
</reference>
<comment type="caution">
    <text evidence="4">The sequence shown here is derived from an EMBL/GenBank/DDBJ whole genome shotgun (WGS) entry which is preliminary data.</text>
</comment>
<dbReference type="InterPro" id="IPR001845">
    <property type="entry name" value="HTH_ArsR_DNA-bd_dom"/>
</dbReference>
<feature type="coiled-coil region" evidence="2">
    <location>
        <begin position="140"/>
        <end position="167"/>
    </location>
</feature>
<dbReference type="GO" id="GO:0003700">
    <property type="term" value="F:DNA-binding transcription factor activity"/>
    <property type="evidence" value="ECO:0007669"/>
    <property type="project" value="InterPro"/>
</dbReference>
<keyword evidence="1" id="KW-0238">DNA-binding</keyword>
<proteinExistence type="predicted"/>